<dbReference type="CDD" id="cd02151">
    <property type="entry name" value="nitroreductase"/>
    <property type="match status" value="1"/>
</dbReference>
<dbReference type="EMBL" id="JBHRSA010000003">
    <property type="protein sequence ID" value="MFC3038741.1"/>
    <property type="molecule type" value="Genomic_DNA"/>
</dbReference>
<evidence type="ECO:0000259" key="1">
    <source>
        <dbReference type="Pfam" id="PF00881"/>
    </source>
</evidence>
<reference evidence="3" key="1">
    <citation type="journal article" date="2019" name="Int. J. Syst. Evol. Microbiol.">
        <title>The Global Catalogue of Microorganisms (GCM) 10K type strain sequencing project: providing services to taxonomists for standard genome sequencing and annotation.</title>
        <authorList>
            <consortium name="The Broad Institute Genomics Platform"/>
            <consortium name="The Broad Institute Genome Sequencing Center for Infectious Disease"/>
            <person name="Wu L."/>
            <person name="Ma J."/>
        </authorList>
    </citation>
    <scope>NUCLEOTIDE SEQUENCE [LARGE SCALE GENOMIC DNA]</scope>
    <source>
        <strain evidence="3">KCTC 13128</strain>
    </source>
</reference>
<proteinExistence type="predicted"/>
<accession>A0ABV7CQR8</accession>
<dbReference type="Pfam" id="PF00881">
    <property type="entry name" value="Nitroreductase"/>
    <property type="match status" value="2"/>
</dbReference>
<protein>
    <submittedName>
        <fullName evidence="2">Nitroreductase family protein</fullName>
    </submittedName>
</protein>
<dbReference type="Gene3D" id="3.40.109.10">
    <property type="entry name" value="NADH Oxidase"/>
    <property type="match status" value="1"/>
</dbReference>
<gene>
    <name evidence="2" type="ORF">ACFOGI_00550</name>
</gene>
<sequence length="175" mass="19572">MDVFQAIKDRREITKYKEDPVPADVLEQIADAGYYAPTGNNLPSKNLIVVTDRETLDQLADTTPYMKWMKQAQAAIVVTGKPDVSKYWLQDASFACAFIWLEATENDLGSAFGAVYNAQDEEESKTREDHVRNLLGIPEDIRIVAGLGLGYPAEVPDSKTHNPREEIIRYGTFSS</sequence>
<dbReference type="SUPFAM" id="SSF55469">
    <property type="entry name" value="FMN-dependent nitroreductase-like"/>
    <property type="match status" value="1"/>
</dbReference>
<dbReference type="RefSeq" id="WP_390266799.1">
    <property type="nucleotide sequence ID" value="NZ_JBHRSA010000003.1"/>
</dbReference>
<dbReference type="InterPro" id="IPR050627">
    <property type="entry name" value="Nitroreductase/BluB"/>
</dbReference>
<keyword evidence="3" id="KW-1185">Reference proteome</keyword>
<organism evidence="2 3">
    <name type="scientific">Virgibacillus xinjiangensis</name>
    <dbReference type="NCBI Taxonomy" id="393090"/>
    <lineage>
        <taxon>Bacteria</taxon>
        <taxon>Bacillati</taxon>
        <taxon>Bacillota</taxon>
        <taxon>Bacilli</taxon>
        <taxon>Bacillales</taxon>
        <taxon>Bacillaceae</taxon>
        <taxon>Virgibacillus</taxon>
    </lineage>
</organism>
<dbReference type="InterPro" id="IPR000415">
    <property type="entry name" value="Nitroreductase-like"/>
</dbReference>
<dbReference type="PANTHER" id="PTHR23026">
    <property type="entry name" value="NADPH NITROREDUCTASE"/>
    <property type="match status" value="1"/>
</dbReference>
<dbReference type="PANTHER" id="PTHR23026:SF123">
    <property type="entry name" value="NAD(P)H NITROREDUCTASE RV3131-RELATED"/>
    <property type="match status" value="1"/>
</dbReference>
<evidence type="ECO:0000313" key="2">
    <source>
        <dbReference type="EMBL" id="MFC3038741.1"/>
    </source>
</evidence>
<comment type="caution">
    <text evidence="2">The sequence shown here is derived from an EMBL/GenBank/DDBJ whole genome shotgun (WGS) entry which is preliminary data.</text>
</comment>
<feature type="domain" description="Nitroreductase" evidence="1">
    <location>
        <begin position="64"/>
        <end position="151"/>
    </location>
</feature>
<dbReference type="InterPro" id="IPR029479">
    <property type="entry name" value="Nitroreductase"/>
</dbReference>
<feature type="domain" description="Nitroreductase" evidence="1">
    <location>
        <begin position="7"/>
        <end position="61"/>
    </location>
</feature>
<name>A0ABV7CQR8_9BACI</name>
<dbReference type="Proteomes" id="UP001595279">
    <property type="component" value="Unassembled WGS sequence"/>
</dbReference>
<evidence type="ECO:0000313" key="3">
    <source>
        <dbReference type="Proteomes" id="UP001595279"/>
    </source>
</evidence>